<dbReference type="Proteomes" id="UP000011082">
    <property type="component" value="Unassembled WGS sequence"/>
</dbReference>
<accession>L2GP20</accession>
<evidence type="ECO:0000313" key="2">
    <source>
        <dbReference type="Proteomes" id="UP000011082"/>
    </source>
</evidence>
<dbReference type="InParanoid" id="L2GP20"/>
<dbReference type="GeneID" id="19881628"/>
<name>L2GP20_VITCO</name>
<dbReference type="VEuPathDB" id="MicrosporidiaDB:VICG_00916"/>
<dbReference type="AlphaFoldDB" id="L2GP20"/>
<dbReference type="EMBL" id="JH370135">
    <property type="protein sequence ID" value="ELA42067.1"/>
    <property type="molecule type" value="Genomic_DNA"/>
</dbReference>
<evidence type="ECO:0000313" key="1">
    <source>
        <dbReference type="EMBL" id="ELA42067.1"/>
    </source>
</evidence>
<organism evidence="1 2">
    <name type="scientific">Vittaforma corneae (strain ATCC 50505)</name>
    <name type="common">Microsporidian parasite</name>
    <name type="synonym">Nosema corneum</name>
    <dbReference type="NCBI Taxonomy" id="993615"/>
    <lineage>
        <taxon>Eukaryota</taxon>
        <taxon>Fungi</taxon>
        <taxon>Fungi incertae sedis</taxon>
        <taxon>Microsporidia</taxon>
        <taxon>Nosematidae</taxon>
        <taxon>Vittaforma</taxon>
    </lineage>
</organism>
<dbReference type="RefSeq" id="XP_007604363.1">
    <property type="nucleotide sequence ID" value="XM_007604301.1"/>
</dbReference>
<dbReference type="HOGENOM" id="CLU_819404_0_0_1"/>
<sequence>MSQKASKTDCREKTRCGHDSCANLELIDEEECKILQRFKETRSLPKFILNLVEEHARAEHVENESDKEACKIILVYLKHCDLDDCVVLRLISLITSRFADSRSEFRDRASFIATALFGKDEFDASSRATFNEFKRFIKPGIVKELPKQQSKYGGYCEVPNNNTTISQNDYAHANTNIFDNRFNPMRLQKAVKILREGSDLKALMSVHSSFGSILERASQRIFQMHSQAIFDQLMDLSHKELYDLQFKSLGMLLNRDTALIDDAIERLKSTGSDVLRTYILYSFNYLYEIASLDTKIHLHLKTSEVILNSDLKLDQISKPVMIAFVEKGIRLLDGVMLDK</sequence>
<protein>
    <submittedName>
        <fullName evidence="1">Uncharacterized protein</fullName>
    </submittedName>
</protein>
<keyword evidence="2" id="KW-1185">Reference proteome</keyword>
<proteinExistence type="predicted"/>
<reference evidence="2" key="1">
    <citation type="submission" date="2011-05" db="EMBL/GenBank/DDBJ databases">
        <title>The genome sequence of Vittaforma corneae strain ATCC 50505.</title>
        <authorList>
            <consortium name="The Broad Institute Genome Sequencing Platform"/>
            <person name="Cuomo C."/>
            <person name="Didier E."/>
            <person name="Bowers L."/>
            <person name="Young S.K."/>
            <person name="Zeng Q."/>
            <person name="Gargeya S."/>
            <person name="Fitzgerald M."/>
            <person name="Haas B."/>
            <person name="Abouelleil A."/>
            <person name="Alvarado L."/>
            <person name="Arachchi H.M."/>
            <person name="Berlin A."/>
            <person name="Chapman S.B."/>
            <person name="Gearin G."/>
            <person name="Goldberg J."/>
            <person name="Griggs A."/>
            <person name="Gujja S."/>
            <person name="Hansen M."/>
            <person name="Heiman D."/>
            <person name="Howarth C."/>
            <person name="Larimer J."/>
            <person name="Lui A."/>
            <person name="MacDonald P.J.P."/>
            <person name="McCowen C."/>
            <person name="Montmayeur A."/>
            <person name="Murphy C."/>
            <person name="Neiman D."/>
            <person name="Pearson M."/>
            <person name="Priest M."/>
            <person name="Roberts A."/>
            <person name="Saif S."/>
            <person name="Shea T."/>
            <person name="Sisk P."/>
            <person name="Stolte C."/>
            <person name="Sykes S."/>
            <person name="Wortman J."/>
            <person name="Nusbaum C."/>
            <person name="Birren B."/>
        </authorList>
    </citation>
    <scope>NUCLEOTIDE SEQUENCE [LARGE SCALE GENOMIC DNA]</scope>
    <source>
        <strain evidence="2">ATCC 50505</strain>
    </source>
</reference>
<gene>
    <name evidence="1" type="ORF">VICG_00916</name>
</gene>